<feature type="active site" description="Charge relay system" evidence="5">
    <location>
        <position position="232"/>
    </location>
</feature>
<dbReference type="PANTHER" id="PTHR43806">
    <property type="entry name" value="PEPTIDASE S8"/>
    <property type="match status" value="1"/>
</dbReference>
<dbReference type="InterPro" id="IPR000209">
    <property type="entry name" value="Peptidase_S8/S53_dom"/>
</dbReference>
<dbReference type="AlphaFoldDB" id="A0A2P9AH86"/>
<evidence type="ECO:0000256" key="4">
    <source>
        <dbReference type="ARBA" id="ARBA00022825"/>
    </source>
</evidence>
<feature type="active site" description="Charge relay system" evidence="5">
    <location>
        <position position="193"/>
    </location>
</feature>
<evidence type="ECO:0000313" key="8">
    <source>
        <dbReference type="Proteomes" id="UP000245698"/>
    </source>
</evidence>
<evidence type="ECO:0000313" key="7">
    <source>
        <dbReference type="EMBL" id="SJM30502.1"/>
    </source>
</evidence>
<sequence length="449" mass="47629">MPIEDELEASGHTRVVVVLKPTKRHKVDGRITVALTETISMQQEVAQSIASCFRPFKNSRMSQMARELASSSEPTIRSRIAADGPMRRGQPEYVRDEHAEAVPENAGVRYFPYLGMMMGTVDRTGLAELRNKKDEVAELFSPPEMSLIRPFEDEEAALAGPPEGVSWALKRLGIPKLWDAGLTGDGVLIGHLDTGIDSAHPALADAIDASSVFDELGQQLNVTTAMVDTGFHGTHTAGLLVGQPFQNVTFGVAPGARLAAGTVIEGGDIPARMIAGLNWCVGQGVMIISLSLGVRRFDPLVAALVRQLRDRDILPIVAIGNEGAETSRTPGNLPESLSVGAADEADQIWFNSSSQQFAETPRRIVPTLIAPGAGIWSSAPGGGLKKLSGTSMAAPHIAGLAALLKQFRPEATGAQIQKAIIASCKRPSGISTLRGNKGVPDAMVAKSKL</sequence>
<feature type="domain" description="Peptidase S8/S53" evidence="6">
    <location>
        <begin position="184"/>
        <end position="424"/>
    </location>
</feature>
<keyword evidence="4 5" id="KW-0720">Serine protease</keyword>
<name>A0A2P9AH86_9HYPH</name>
<dbReference type="PRINTS" id="PR00723">
    <property type="entry name" value="SUBTILISIN"/>
</dbReference>
<dbReference type="Pfam" id="PF00082">
    <property type="entry name" value="Peptidase_S8"/>
    <property type="match status" value="1"/>
</dbReference>
<dbReference type="RefSeq" id="WP_123147947.1">
    <property type="nucleotide sequence ID" value="NZ_FUIG01000021.1"/>
</dbReference>
<dbReference type="EC" id="3.4.21.62" evidence="7"/>
<dbReference type="SUPFAM" id="SSF52743">
    <property type="entry name" value="Subtilisin-like"/>
    <property type="match status" value="1"/>
</dbReference>
<dbReference type="InterPro" id="IPR015500">
    <property type="entry name" value="Peptidase_S8_subtilisin-rel"/>
</dbReference>
<dbReference type="InterPro" id="IPR036852">
    <property type="entry name" value="Peptidase_S8/S53_dom_sf"/>
</dbReference>
<organism evidence="7 8">
    <name type="scientific">Mesorhizobium delmotii</name>
    <dbReference type="NCBI Taxonomy" id="1631247"/>
    <lineage>
        <taxon>Bacteria</taxon>
        <taxon>Pseudomonadati</taxon>
        <taxon>Pseudomonadota</taxon>
        <taxon>Alphaproteobacteria</taxon>
        <taxon>Hyphomicrobiales</taxon>
        <taxon>Phyllobacteriaceae</taxon>
        <taxon>Mesorhizobium</taxon>
    </lineage>
</organism>
<dbReference type="PANTHER" id="PTHR43806:SF11">
    <property type="entry name" value="CEREVISIN-RELATED"/>
    <property type="match status" value="1"/>
</dbReference>
<dbReference type="GO" id="GO:0006508">
    <property type="term" value="P:proteolysis"/>
    <property type="evidence" value="ECO:0007669"/>
    <property type="project" value="UniProtKB-KW"/>
</dbReference>
<dbReference type="PROSITE" id="PS00138">
    <property type="entry name" value="SUBTILASE_SER"/>
    <property type="match status" value="1"/>
</dbReference>
<dbReference type="InterPro" id="IPR023828">
    <property type="entry name" value="Peptidase_S8_Ser-AS"/>
</dbReference>
<keyword evidence="8" id="KW-1185">Reference proteome</keyword>
<dbReference type="EMBL" id="FUIG01000021">
    <property type="protein sequence ID" value="SJM30502.1"/>
    <property type="molecule type" value="Genomic_DNA"/>
</dbReference>
<evidence type="ECO:0000256" key="5">
    <source>
        <dbReference type="PROSITE-ProRule" id="PRU01240"/>
    </source>
</evidence>
<feature type="active site" description="Charge relay system" evidence="5">
    <location>
        <position position="391"/>
    </location>
</feature>
<comment type="similarity">
    <text evidence="1 5">Belongs to the peptidase S8 family.</text>
</comment>
<evidence type="ECO:0000259" key="6">
    <source>
        <dbReference type="Pfam" id="PF00082"/>
    </source>
</evidence>
<keyword evidence="2 5" id="KW-0645">Protease</keyword>
<dbReference type="Gene3D" id="3.40.50.200">
    <property type="entry name" value="Peptidase S8/S53 domain"/>
    <property type="match status" value="1"/>
</dbReference>
<gene>
    <name evidence="7" type="ORF">BQ8482_150089</name>
</gene>
<dbReference type="PROSITE" id="PS51892">
    <property type="entry name" value="SUBTILASE"/>
    <property type="match status" value="1"/>
</dbReference>
<proteinExistence type="inferred from homology"/>
<accession>A0A2P9AH86</accession>
<evidence type="ECO:0000256" key="3">
    <source>
        <dbReference type="ARBA" id="ARBA00022801"/>
    </source>
</evidence>
<protein>
    <submittedName>
        <fullName evidence="7">Subtilisin (Modular protein)</fullName>
        <ecNumber evidence="7">3.4.21.62</ecNumber>
    </submittedName>
</protein>
<evidence type="ECO:0000256" key="1">
    <source>
        <dbReference type="ARBA" id="ARBA00011073"/>
    </source>
</evidence>
<dbReference type="Proteomes" id="UP000245698">
    <property type="component" value="Unassembled WGS sequence"/>
</dbReference>
<reference evidence="8" key="1">
    <citation type="submission" date="2016-12" db="EMBL/GenBank/DDBJ databases">
        <authorList>
            <person name="Brunel B."/>
        </authorList>
    </citation>
    <scope>NUCLEOTIDE SEQUENCE [LARGE SCALE GENOMIC DNA]</scope>
</reference>
<evidence type="ECO:0000256" key="2">
    <source>
        <dbReference type="ARBA" id="ARBA00022670"/>
    </source>
</evidence>
<keyword evidence="3 5" id="KW-0378">Hydrolase</keyword>
<dbReference type="GO" id="GO:0004252">
    <property type="term" value="F:serine-type endopeptidase activity"/>
    <property type="evidence" value="ECO:0007669"/>
    <property type="project" value="UniProtKB-UniRule"/>
</dbReference>
<dbReference type="InterPro" id="IPR050131">
    <property type="entry name" value="Peptidase_S8_subtilisin-like"/>
</dbReference>